<comment type="subunit">
    <text evidence="2">Heterodimer of SbcC and SbcD.</text>
</comment>
<protein>
    <recommendedName>
        <fullName evidence="3">Nuclease SbcCD subunit C</fullName>
    </recommendedName>
</protein>
<keyword evidence="8" id="KW-1185">Reference proteome</keyword>
<dbReference type="RefSeq" id="WP_380589999.1">
    <property type="nucleotide sequence ID" value="NZ_JBHSQJ010000153.1"/>
</dbReference>
<dbReference type="Pfam" id="PF13476">
    <property type="entry name" value="AAA_23"/>
    <property type="match status" value="1"/>
</dbReference>
<evidence type="ECO:0000313" key="8">
    <source>
        <dbReference type="Proteomes" id="UP001596174"/>
    </source>
</evidence>
<feature type="coiled-coil region" evidence="4">
    <location>
        <begin position="391"/>
        <end position="418"/>
    </location>
</feature>
<accession>A0ABW1G954</accession>
<keyword evidence="4" id="KW-0175">Coiled coil</keyword>
<feature type="region of interest" description="Disordered" evidence="5">
    <location>
        <begin position="1"/>
        <end position="25"/>
    </location>
</feature>
<evidence type="ECO:0000256" key="5">
    <source>
        <dbReference type="SAM" id="MobiDB-lite"/>
    </source>
</evidence>
<feature type="coiled-coil region" evidence="4">
    <location>
        <begin position="443"/>
        <end position="481"/>
    </location>
</feature>
<proteinExistence type="inferred from homology"/>
<evidence type="ECO:0000256" key="3">
    <source>
        <dbReference type="ARBA" id="ARBA00013368"/>
    </source>
</evidence>
<dbReference type="EMBL" id="JBHSQJ010000153">
    <property type="protein sequence ID" value="MFC5911295.1"/>
    <property type="molecule type" value="Genomic_DNA"/>
</dbReference>
<organism evidence="7 8">
    <name type="scientific">Streptacidiphilus monticola</name>
    <dbReference type="NCBI Taxonomy" id="2161674"/>
    <lineage>
        <taxon>Bacteria</taxon>
        <taxon>Bacillati</taxon>
        <taxon>Actinomycetota</taxon>
        <taxon>Actinomycetes</taxon>
        <taxon>Kitasatosporales</taxon>
        <taxon>Streptomycetaceae</taxon>
        <taxon>Streptacidiphilus</taxon>
    </lineage>
</organism>
<dbReference type="InterPro" id="IPR027417">
    <property type="entry name" value="P-loop_NTPase"/>
</dbReference>
<sequence>MSTPEEPSSRSTSSTSSSADPAPPLRDIVRTRLAGTGLPADIAATVRDVLQIIEDTRPAVERGVYLRSLTAQGFRGIGTAVTLELPPGPGLTVVQGRNGSGKSSFAEGIEVALTGRNRRWEDEDGRNVQQLQQDGWRNLHHEGESRLDLRLLVPGRTEPLAISRVWTGPAWTDCSTQVTGLGPDPLPLTALGWEEDLRSFRPILSYSELGQLMTAKPAQMYDRLASLLGLGALAEAQELLADREKELGENERQAKAALPALQDRLAATADERARAAEQALAARIPDREQIRALVTGTPPADAAELARLRRYSTLEGPDPDAVAAAVALLREALAGAEDHRFTEAGAALERADLLDRALRLRQRHPKDHTCPVCASTDRLDDDWAAAAVVHIETLHEQAQEAERVRRELRTAAGELRAMAHRRPSGLPEALHPLWDDWDACRSIQDHEELAANAEKRASALAAACRQIRDEAARRLAELDEQWQALVPELASWLSAADAAVDAKPVITRIRKARDWLKACQAELRAERMRAIASAAQDIWQYLCQESNVALADVTLTGSDGFTRRGVTLQVAVDDVDASALGVVSQGELFSLALALFLPRAMAERSPFRFLVIDDPVQAMDPRKVEGLARLLNMVAQTRQVVVFSHDTRLPDALRFHRIPATVVEVGRGTGSVVTVAAADDPVARELDYARAVVDDRRVTEQILAEILPGQCRVALEAALREPARRTLFANPGNTYATVELALENAGELTDLAALALFGERRSKREVYAEIERRLGREAADFVSQTNRGAHQTLAGLGDGRAFVRRAARVAEGLRAL</sequence>
<comment type="similarity">
    <text evidence="1">Belongs to the SMC family. SbcC subfamily.</text>
</comment>
<evidence type="ECO:0000256" key="4">
    <source>
        <dbReference type="SAM" id="Coils"/>
    </source>
</evidence>
<evidence type="ECO:0000259" key="6">
    <source>
        <dbReference type="Pfam" id="PF13476"/>
    </source>
</evidence>
<evidence type="ECO:0000256" key="2">
    <source>
        <dbReference type="ARBA" id="ARBA00011322"/>
    </source>
</evidence>
<reference evidence="8" key="1">
    <citation type="journal article" date="2019" name="Int. J. Syst. Evol. Microbiol.">
        <title>The Global Catalogue of Microorganisms (GCM) 10K type strain sequencing project: providing services to taxonomists for standard genome sequencing and annotation.</title>
        <authorList>
            <consortium name="The Broad Institute Genomics Platform"/>
            <consortium name="The Broad Institute Genome Sequencing Center for Infectious Disease"/>
            <person name="Wu L."/>
            <person name="Ma J."/>
        </authorList>
    </citation>
    <scope>NUCLEOTIDE SEQUENCE [LARGE SCALE GENOMIC DNA]</scope>
    <source>
        <strain evidence="8">JCM 4816</strain>
    </source>
</reference>
<dbReference type="PANTHER" id="PTHR32114">
    <property type="entry name" value="ABC TRANSPORTER ABCH.3"/>
    <property type="match status" value="1"/>
</dbReference>
<dbReference type="SUPFAM" id="SSF52540">
    <property type="entry name" value="P-loop containing nucleoside triphosphate hydrolases"/>
    <property type="match status" value="1"/>
</dbReference>
<gene>
    <name evidence="7" type="ORF">ACFP3V_29325</name>
</gene>
<feature type="compositionally biased region" description="Low complexity" evidence="5">
    <location>
        <begin position="1"/>
        <end position="20"/>
    </location>
</feature>
<name>A0ABW1G954_9ACTN</name>
<evidence type="ECO:0000313" key="7">
    <source>
        <dbReference type="EMBL" id="MFC5911295.1"/>
    </source>
</evidence>
<evidence type="ECO:0000256" key="1">
    <source>
        <dbReference type="ARBA" id="ARBA00006930"/>
    </source>
</evidence>
<comment type="caution">
    <text evidence="7">The sequence shown here is derived from an EMBL/GenBank/DDBJ whole genome shotgun (WGS) entry which is preliminary data.</text>
</comment>
<dbReference type="Gene3D" id="3.40.50.300">
    <property type="entry name" value="P-loop containing nucleotide triphosphate hydrolases"/>
    <property type="match status" value="2"/>
</dbReference>
<dbReference type="PANTHER" id="PTHR32114:SF2">
    <property type="entry name" value="ABC TRANSPORTER ABCH.3"/>
    <property type="match status" value="1"/>
</dbReference>
<dbReference type="Proteomes" id="UP001596174">
    <property type="component" value="Unassembled WGS sequence"/>
</dbReference>
<feature type="domain" description="Rad50/SbcC-type AAA" evidence="6">
    <location>
        <begin position="68"/>
        <end position="126"/>
    </location>
</feature>
<dbReference type="InterPro" id="IPR038729">
    <property type="entry name" value="Rad50/SbcC_AAA"/>
</dbReference>